<dbReference type="Proteomes" id="UP001209878">
    <property type="component" value="Unassembled WGS sequence"/>
</dbReference>
<reference evidence="1" key="1">
    <citation type="journal article" date="2023" name="Mol. Biol. Evol.">
        <title>Third-Generation Sequencing Reveals the Adaptive Role of the Epigenome in Three Deep-Sea Polychaetes.</title>
        <authorList>
            <person name="Perez M."/>
            <person name="Aroh O."/>
            <person name="Sun Y."/>
            <person name="Lan Y."/>
            <person name="Juniper S.K."/>
            <person name="Young C.R."/>
            <person name="Angers B."/>
            <person name="Qian P.Y."/>
        </authorList>
    </citation>
    <scope>NUCLEOTIDE SEQUENCE</scope>
    <source>
        <strain evidence="1">R07B-5</strain>
    </source>
</reference>
<evidence type="ECO:0000313" key="2">
    <source>
        <dbReference type="Proteomes" id="UP001209878"/>
    </source>
</evidence>
<dbReference type="EMBL" id="JAODUO010000848">
    <property type="protein sequence ID" value="KAK2173782.1"/>
    <property type="molecule type" value="Genomic_DNA"/>
</dbReference>
<dbReference type="AlphaFoldDB" id="A0AAD9NKM5"/>
<accession>A0AAD9NKM5</accession>
<gene>
    <name evidence="1" type="ORF">NP493_848g00028</name>
</gene>
<comment type="caution">
    <text evidence="1">The sequence shown here is derived from an EMBL/GenBank/DDBJ whole genome shotgun (WGS) entry which is preliminary data.</text>
</comment>
<protein>
    <submittedName>
        <fullName evidence="1">Uncharacterized protein</fullName>
    </submittedName>
</protein>
<name>A0AAD9NKM5_RIDPI</name>
<keyword evidence="2" id="KW-1185">Reference proteome</keyword>
<sequence length="83" mass="9196">MAGKTCVTVSNSQCYNNKEQYSFALNSRWYDVCANFYHTVDRGRSYAFMGAYAQEPPAFLFAKAGSSVSSVSPATQTVGNMWQ</sequence>
<organism evidence="1 2">
    <name type="scientific">Ridgeia piscesae</name>
    <name type="common">Tubeworm</name>
    <dbReference type="NCBI Taxonomy" id="27915"/>
    <lineage>
        <taxon>Eukaryota</taxon>
        <taxon>Metazoa</taxon>
        <taxon>Spiralia</taxon>
        <taxon>Lophotrochozoa</taxon>
        <taxon>Annelida</taxon>
        <taxon>Polychaeta</taxon>
        <taxon>Sedentaria</taxon>
        <taxon>Canalipalpata</taxon>
        <taxon>Sabellida</taxon>
        <taxon>Siboglinidae</taxon>
        <taxon>Ridgeia</taxon>
    </lineage>
</organism>
<evidence type="ECO:0000313" key="1">
    <source>
        <dbReference type="EMBL" id="KAK2173782.1"/>
    </source>
</evidence>
<proteinExistence type="predicted"/>